<keyword evidence="2" id="KW-1185">Reference proteome</keyword>
<accession>A0ACC2PVV7</accession>
<sequence>MFNVFDDAAHCKFRRNVATCQTQTPKGSVSDNQDVIAFKDGSPVIEGIVRESDNGSISLMDVPMVTPNCKVILSRLTITIDYYRRPKQITSSPTRFFTFHCHDIALITTLPEQEGKLRTLRSSSRNCWECASPQTSTIRESSNGNQFVKFIIVLKNDTTSLVGESLESLKRIHEVQEAMKDRAAWATFLEVQEQSRL</sequence>
<protein>
    <submittedName>
        <fullName evidence="1">Uncharacterized protein</fullName>
    </submittedName>
</protein>
<evidence type="ECO:0000313" key="1">
    <source>
        <dbReference type="EMBL" id="KAJ8685935.1"/>
    </source>
</evidence>
<dbReference type="EMBL" id="CM056741">
    <property type="protein sequence ID" value="KAJ8685935.1"/>
    <property type="molecule type" value="Genomic_DNA"/>
</dbReference>
<comment type="caution">
    <text evidence="1">The sequence shown here is derived from an EMBL/GenBank/DDBJ whole genome shotgun (WGS) entry which is preliminary data.</text>
</comment>
<dbReference type="Proteomes" id="UP001239111">
    <property type="component" value="Chromosome 1"/>
</dbReference>
<name>A0ACC2PVV7_9HYME</name>
<evidence type="ECO:0000313" key="2">
    <source>
        <dbReference type="Proteomes" id="UP001239111"/>
    </source>
</evidence>
<proteinExistence type="predicted"/>
<reference evidence="1" key="1">
    <citation type="submission" date="2023-04" db="EMBL/GenBank/DDBJ databases">
        <title>A chromosome-level genome assembly of the parasitoid wasp Eretmocerus hayati.</title>
        <authorList>
            <person name="Zhong Y."/>
            <person name="Liu S."/>
            <person name="Liu Y."/>
        </authorList>
    </citation>
    <scope>NUCLEOTIDE SEQUENCE</scope>
    <source>
        <strain evidence="1">ZJU_SS_LIU_2023</strain>
    </source>
</reference>
<organism evidence="1 2">
    <name type="scientific">Eretmocerus hayati</name>
    <dbReference type="NCBI Taxonomy" id="131215"/>
    <lineage>
        <taxon>Eukaryota</taxon>
        <taxon>Metazoa</taxon>
        <taxon>Ecdysozoa</taxon>
        <taxon>Arthropoda</taxon>
        <taxon>Hexapoda</taxon>
        <taxon>Insecta</taxon>
        <taxon>Pterygota</taxon>
        <taxon>Neoptera</taxon>
        <taxon>Endopterygota</taxon>
        <taxon>Hymenoptera</taxon>
        <taxon>Apocrita</taxon>
        <taxon>Proctotrupomorpha</taxon>
        <taxon>Chalcidoidea</taxon>
        <taxon>Aphelinidae</taxon>
        <taxon>Aphelininae</taxon>
        <taxon>Eretmocerus</taxon>
    </lineage>
</organism>
<gene>
    <name evidence="1" type="ORF">QAD02_021728</name>
</gene>